<accession>A0ABM9JSS7</accession>
<protein>
    <submittedName>
        <fullName evidence="1">Uncharacterized protein</fullName>
    </submittedName>
</protein>
<keyword evidence="2" id="KW-1185">Reference proteome</keyword>
<name>A0ABM9JSS7_9RALS</name>
<gene>
    <name evidence="1" type="ORF">LMG18095_03726</name>
</gene>
<dbReference type="RefSeq" id="WP_316852113.1">
    <property type="nucleotide sequence ID" value="NZ_CATZAR010000014.1"/>
</dbReference>
<evidence type="ECO:0000313" key="2">
    <source>
        <dbReference type="Proteomes" id="UP001189773"/>
    </source>
</evidence>
<dbReference type="Proteomes" id="UP001189773">
    <property type="component" value="Unassembled WGS sequence"/>
</dbReference>
<evidence type="ECO:0000313" key="1">
    <source>
        <dbReference type="EMBL" id="CAJ0802214.1"/>
    </source>
</evidence>
<proteinExistence type="predicted"/>
<organism evidence="1 2">
    <name type="scientific">Ralstonia thomasii</name>
    <dbReference type="NCBI Taxonomy" id="3058596"/>
    <lineage>
        <taxon>Bacteria</taxon>
        <taxon>Pseudomonadati</taxon>
        <taxon>Pseudomonadota</taxon>
        <taxon>Betaproteobacteria</taxon>
        <taxon>Burkholderiales</taxon>
        <taxon>Burkholderiaceae</taxon>
        <taxon>Ralstonia</taxon>
    </lineage>
</organism>
<reference evidence="1 2" key="1">
    <citation type="submission" date="2023-07" db="EMBL/GenBank/DDBJ databases">
        <authorList>
            <person name="Peeters C."/>
        </authorList>
    </citation>
    <scope>NUCLEOTIDE SEQUENCE [LARGE SCALE GENOMIC DNA]</scope>
    <source>
        <strain evidence="1 2">LMG 18095</strain>
    </source>
</reference>
<comment type="caution">
    <text evidence="1">The sequence shown here is derived from an EMBL/GenBank/DDBJ whole genome shotgun (WGS) entry which is preliminary data.</text>
</comment>
<sequence>MNEQSNNYRSRLGIKTRCQELSRYLSKRYVMLNPGKTPTAFATELCHSIRGLDDATVEDPHTLLNLFLKSDDPAVPLEQLPFDPMFPLILSATFLLRAMDAEAQGQHERGWNNLTDAAYWCGLAQGGRHAALVQEEAVSDHLVSKAKNAAKARHEIERQTMEFAQRRARELCPDGGWRPKIAAARRIRKDVVDYAAGLGWTMVEGGVVDLIDKWLSKMPDAFRLFPTMRKKPQPS</sequence>
<dbReference type="EMBL" id="CATZAR010000014">
    <property type="protein sequence ID" value="CAJ0802214.1"/>
    <property type="molecule type" value="Genomic_DNA"/>
</dbReference>